<dbReference type="Pfam" id="PF14450">
    <property type="entry name" value="FtsA"/>
    <property type="match status" value="1"/>
</dbReference>
<reference evidence="10 12" key="3">
    <citation type="submission" date="2018-02" db="EMBL/GenBank/DDBJ databases">
        <title>Draft genome sequences of four Parasaccharibacter apium strains isolated from honey bees.</title>
        <authorList>
            <person name="Corby-Harris V.L."/>
            <person name="Anderson K.E."/>
        </authorList>
    </citation>
    <scope>NUCLEOTIDE SEQUENCE [LARGE SCALE GENOMIC DNA]</scope>
    <source>
        <strain evidence="10 12">B8</strain>
    </source>
</reference>
<gene>
    <name evidence="5 10" type="primary">ftsA</name>
    <name evidence="10" type="ORF">ASQ42_06465</name>
    <name evidence="9" type="ORF">SACS_0887</name>
</gene>
<keyword evidence="3 5" id="KW-0472">Membrane</keyword>
<reference evidence="9 11" key="2">
    <citation type="journal article" date="2014" name="PLoS ONE">
        <title>Evolution of mitochondria reconstructed from the energy metabolism of living bacteria.</title>
        <authorList>
            <person name="Degli Esposti M."/>
            <person name="Chouaia B."/>
            <person name="Comandatore F."/>
            <person name="Crotti E."/>
            <person name="Sassera D."/>
            <person name="Lievens P.M."/>
            <person name="Daffonchio D."/>
            <person name="Bandi C."/>
        </authorList>
    </citation>
    <scope>NUCLEOTIDE SEQUENCE [LARGE SCALE GENOMIC DNA]</scope>
    <source>
        <strain evidence="9">AM168</strain>
        <strain evidence="11">AM169</strain>
    </source>
</reference>
<evidence type="ECO:0000259" key="8">
    <source>
        <dbReference type="SMART" id="SM00842"/>
    </source>
</evidence>
<evidence type="ECO:0000256" key="5">
    <source>
        <dbReference type="HAMAP-Rule" id="MF_02033"/>
    </source>
</evidence>
<evidence type="ECO:0000256" key="1">
    <source>
        <dbReference type="ARBA" id="ARBA00022475"/>
    </source>
</evidence>
<sequence>MSRSVSPSRHYPPAPQQKRAVLPILPSEEQQGFVWTPGLKAVLDIGSTKTTCLIGQGLKNGGLRVLSWGWRRSEGVNSGAIVDTIQLERVIRATVGDAERKISRRIRDVTVNLACGTPRSYHVDTFLASNGREVTEDDILHLYGQARHEATEHDRRIVQAMPLGFNIDETLTVLNPCGQRCERLVGKFHIVDAQTSALHTLDAVLRKAELRAVDLLSNPIASGLAVLDHDERDLGVTVVDMGAGTTTLAVFARGRVLYTRHIRVGGDHITRDIAQSLSIQLETAERLKTLYGVAYASADDTSIPIALPVSHRNIVRQITRADLVRAIAPRVEETLEMLRYELDGAGLGRPAEGRVILTGGGALLNGIDAVAAEILNRPVQVRSPATIRGLPESDHPSIWAGFSTAAGLLAWAAGARDRFCLAEHEAAPRGIAWRFANFLRRKS</sequence>
<dbReference type="CDD" id="cd24048">
    <property type="entry name" value="ASKHA_NBD_FtsA"/>
    <property type="match status" value="1"/>
</dbReference>
<organism evidence="9 11">
    <name type="scientific">Parasaccharibacter apium</name>
    <dbReference type="NCBI Taxonomy" id="1510841"/>
    <lineage>
        <taxon>Bacteria</taxon>
        <taxon>Pseudomonadati</taxon>
        <taxon>Pseudomonadota</taxon>
        <taxon>Alphaproteobacteria</taxon>
        <taxon>Acetobacterales</taxon>
        <taxon>Acetobacteraceae</taxon>
        <taxon>Parasaccharibacter</taxon>
    </lineage>
</organism>
<dbReference type="EMBL" id="CBLY010000006">
    <property type="protein sequence ID" value="CDG33625.1"/>
    <property type="molecule type" value="Genomic_DNA"/>
</dbReference>
<accession>A0A7U7G5P9</accession>
<dbReference type="Gene3D" id="3.30.420.40">
    <property type="match status" value="1"/>
</dbReference>
<reference evidence="9 11" key="1">
    <citation type="journal article" date="2014" name="Genome Biol. Evol.">
        <title>Acetic acid bacteria genomes reveal functional traits for adaptation to life in insect guts.</title>
        <authorList>
            <person name="Chouaia B."/>
            <person name="Gaiarsa S."/>
            <person name="Crotti E."/>
            <person name="Comandatore F."/>
            <person name="Degli Esposti M."/>
            <person name="Ricci I."/>
            <person name="Alma A."/>
            <person name="Favia G."/>
            <person name="Bandi C."/>
            <person name="Daffonchio D."/>
        </authorList>
    </citation>
    <scope>NUCLEOTIDE SEQUENCE [LARGE SCALE GENOMIC DNA]</scope>
    <source>
        <strain evidence="9">AM168</strain>
        <strain evidence="11">AM169</strain>
    </source>
</reference>
<dbReference type="SMART" id="SM00842">
    <property type="entry name" value="FtsA"/>
    <property type="match status" value="1"/>
</dbReference>
<proteinExistence type="inferred from homology"/>
<dbReference type="OrthoDB" id="9810567at2"/>
<comment type="subunit">
    <text evidence="5">Self-interacts. Interacts with FtsZ.</text>
</comment>
<keyword evidence="12" id="KW-1185">Reference proteome</keyword>
<evidence type="ECO:0000313" key="12">
    <source>
        <dbReference type="Proteomes" id="UP000237218"/>
    </source>
</evidence>
<dbReference type="InterPro" id="IPR003494">
    <property type="entry name" value="SHS2_FtsA"/>
</dbReference>
<keyword evidence="2 5" id="KW-0132">Cell division</keyword>
<comment type="function">
    <text evidence="5 6">Cell division protein that is involved in the assembly of the Z ring. May serve as a membrane anchor for the Z ring.</text>
</comment>
<dbReference type="GO" id="GO:0043093">
    <property type="term" value="P:FtsZ-dependent cytokinesis"/>
    <property type="evidence" value="ECO:0007669"/>
    <property type="project" value="UniProtKB-UniRule"/>
</dbReference>
<dbReference type="PIRSF" id="PIRSF003101">
    <property type="entry name" value="FtsA"/>
    <property type="match status" value="1"/>
</dbReference>
<dbReference type="GO" id="GO:0032153">
    <property type="term" value="C:cell division site"/>
    <property type="evidence" value="ECO:0007669"/>
    <property type="project" value="UniProtKB-UniRule"/>
</dbReference>
<dbReference type="SUPFAM" id="SSF53067">
    <property type="entry name" value="Actin-like ATPase domain"/>
    <property type="match status" value="2"/>
</dbReference>
<name>A0A7U7G5P9_9PROT</name>
<evidence type="ECO:0000313" key="9">
    <source>
        <dbReference type="EMBL" id="CDG33625.1"/>
    </source>
</evidence>
<dbReference type="InterPro" id="IPR043129">
    <property type="entry name" value="ATPase_NBD"/>
</dbReference>
<dbReference type="HAMAP" id="MF_02033">
    <property type="entry name" value="FtsA"/>
    <property type="match status" value="1"/>
</dbReference>
<evidence type="ECO:0000256" key="4">
    <source>
        <dbReference type="ARBA" id="ARBA00023306"/>
    </source>
</evidence>
<evidence type="ECO:0000256" key="3">
    <source>
        <dbReference type="ARBA" id="ARBA00023136"/>
    </source>
</evidence>
<dbReference type="GO" id="GO:0009898">
    <property type="term" value="C:cytoplasmic side of plasma membrane"/>
    <property type="evidence" value="ECO:0007669"/>
    <property type="project" value="UniProtKB-UniRule"/>
</dbReference>
<comment type="similarity">
    <text evidence="5 6">Belongs to the FtsA/MreB family.</text>
</comment>
<dbReference type="RefSeq" id="WP_052349029.1">
    <property type="nucleotide sequence ID" value="NZ_CBLY010000006.1"/>
</dbReference>
<feature type="region of interest" description="Disordered" evidence="7">
    <location>
        <begin position="1"/>
        <end position="20"/>
    </location>
</feature>
<dbReference type="NCBIfam" id="TIGR01174">
    <property type="entry name" value="ftsA"/>
    <property type="match status" value="1"/>
</dbReference>
<dbReference type="Pfam" id="PF02491">
    <property type="entry name" value="SHS2_FTSA"/>
    <property type="match status" value="1"/>
</dbReference>
<dbReference type="PANTHER" id="PTHR32432:SF4">
    <property type="entry name" value="CELL DIVISION PROTEIN FTSA"/>
    <property type="match status" value="1"/>
</dbReference>
<dbReference type="EMBL" id="LMYI01000010">
    <property type="protein sequence ID" value="POS62432.1"/>
    <property type="molecule type" value="Genomic_DNA"/>
</dbReference>
<feature type="domain" description="SHS2" evidence="8">
    <location>
        <begin position="40"/>
        <end position="226"/>
    </location>
</feature>
<evidence type="ECO:0000256" key="7">
    <source>
        <dbReference type="SAM" id="MobiDB-lite"/>
    </source>
</evidence>
<comment type="subcellular location">
    <subcellularLocation>
        <location evidence="5">Cell membrane</location>
        <topology evidence="5">Peripheral membrane protein</topology>
        <orientation evidence="5">Cytoplasmic side</orientation>
    </subcellularLocation>
    <text evidence="5">Localizes to the Z ring in an FtsZ-dependent manner. Targeted to the membrane through a conserved C-terminal amphipathic helix.</text>
</comment>
<evidence type="ECO:0000313" key="10">
    <source>
        <dbReference type="EMBL" id="POS62432.1"/>
    </source>
</evidence>
<dbReference type="InterPro" id="IPR050696">
    <property type="entry name" value="FtsA/MreB"/>
</dbReference>
<evidence type="ECO:0000313" key="11">
    <source>
        <dbReference type="Proteomes" id="UP000027590"/>
    </source>
</evidence>
<dbReference type="PANTHER" id="PTHR32432">
    <property type="entry name" value="CELL DIVISION PROTEIN FTSA-RELATED"/>
    <property type="match status" value="1"/>
</dbReference>
<dbReference type="InterPro" id="IPR020823">
    <property type="entry name" value="Cell_div_FtsA"/>
</dbReference>
<dbReference type="Proteomes" id="UP000027590">
    <property type="component" value="Unassembled WGS sequence"/>
</dbReference>
<comment type="caution">
    <text evidence="9">The sequence shown here is derived from an EMBL/GenBank/DDBJ whole genome shotgun (WGS) entry which is preliminary data.</text>
</comment>
<dbReference type="Proteomes" id="UP000237218">
    <property type="component" value="Unassembled WGS sequence"/>
</dbReference>
<keyword evidence="1 5" id="KW-1003">Cell membrane</keyword>
<evidence type="ECO:0000256" key="6">
    <source>
        <dbReference type="PIRNR" id="PIRNR003101"/>
    </source>
</evidence>
<dbReference type="AlphaFoldDB" id="A0A7U7G5P9"/>
<keyword evidence="4 5" id="KW-0131">Cell cycle</keyword>
<evidence type="ECO:0000256" key="2">
    <source>
        <dbReference type="ARBA" id="ARBA00022618"/>
    </source>
</evidence>
<protein>
    <recommendedName>
        <fullName evidence="5 6">Cell division protein FtsA</fullName>
    </recommendedName>
</protein>